<dbReference type="InterPro" id="IPR052155">
    <property type="entry name" value="Biofilm_reg_signaling"/>
</dbReference>
<dbReference type="CDD" id="cd01949">
    <property type="entry name" value="GGDEF"/>
    <property type="match status" value="1"/>
</dbReference>
<accession>A0ABX8S974</accession>
<dbReference type="InterPro" id="IPR035919">
    <property type="entry name" value="EAL_sf"/>
</dbReference>
<feature type="domain" description="EAL" evidence="2">
    <location>
        <begin position="309"/>
        <end position="565"/>
    </location>
</feature>
<feature type="domain" description="GGDEF" evidence="3">
    <location>
        <begin position="161"/>
        <end position="301"/>
    </location>
</feature>
<dbReference type="PANTHER" id="PTHR44757:SF2">
    <property type="entry name" value="BIOFILM ARCHITECTURE MAINTENANCE PROTEIN MBAA"/>
    <property type="match status" value="1"/>
</dbReference>
<dbReference type="InterPro" id="IPR029787">
    <property type="entry name" value="Nucleotide_cyclase"/>
</dbReference>
<gene>
    <name evidence="4" type="ORF">KV203_00675</name>
</gene>
<dbReference type="PROSITE" id="PS50883">
    <property type="entry name" value="EAL"/>
    <property type="match status" value="1"/>
</dbReference>
<dbReference type="PROSITE" id="PS50112">
    <property type="entry name" value="PAS"/>
    <property type="match status" value="1"/>
</dbReference>
<evidence type="ECO:0000259" key="2">
    <source>
        <dbReference type="PROSITE" id="PS50883"/>
    </source>
</evidence>
<dbReference type="Proteomes" id="UP000887023">
    <property type="component" value="Chromosome"/>
</dbReference>
<dbReference type="Gene3D" id="3.30.450.20">
    <property type="entry name" value="PAS domain"/>
    <property type="match status" value="1"/>
</dbReference>
<dbReference type="CDD" id="cd01948">
    <property type="entry name" value="EAL"/>
    <property type="match status" value="1"/>
</dbReference>
<dbReference type="InterPro" id="IPR001633">
    <property type="entry name" value="EAL_dom"/>
</dbReference>
<feature type="domain" description="PAS" evidence="1">
    <location>
        <begin position="17"/>
        <end position="93"/>
    </location>
</feature>
<protein>
    <submittedName>
        <fullName evidence="4">EAL domain-containing protein</fullName>
    </submittedName>
</protein>
<dbReference type="SMART" id="SM00052">
    <property type="entry name" value="EAL"/>
    <property type="match status" value="1"/>
</dbReference>
<evidence type="ECO:0000313" key="5">
    <source>
        <dbReference type="Proteomes" id="UP000887023"/>
    </source>
</evidence>
<dbReference type="Pfam" id="PF08448">
    <property type="entry name" value="PAS_4"/>
    <property type="match status" value="1"/>
</dbReference>
<dbReference type="InterPro" id="IPR000160">
    <property type="entry name" value="GGDEF_dom"/>
</dbReference>
<proteinExistence type="predicted"/>
<dbReference type="Pfam" id="PF00990">
    <property type="entry name" value="GGDEF"/>
    <property type="match status" value="1"/>
</dbReference>
<dbReference type="InterPro" id="IPR035965">
    <property type="entry name" value="PAS-like_dom_sf"/>
</dbReference>
<dbReference type="RefSeq" id="WP_066471921.1">
    <property type="nucleotide sequence ID" value="NZ_CBCRUZ010000029.1"/>
</dbReference>
<dbReference type="EMBL" id="CP079105">
    <property type="protein sequence ID" value="QXQ14021.1"/>
    <property type="molecule type" value="Genomic_DNA"/>
</dbReference>
<dbReference type="NCBIfam" id="TIGR00229">
    <property type="entry name" value="sensory_box"/>
    <property type="match status" value="1"/>
</dbReference>
<name>A0ABX8S974_9ACTN</name>
<dbReference type="InterPro" id="IPR000014">
    <property type="entry name" value="PAS"/>
</dbReference>
<dbReference type="InterPro" id="IPR013656">
    <property type="entry name" value="PAS_4"/>
</dbReference>
<evidence type="ECO:0000259" key="3">
    <source>
        <dbReference type="PROSITE" id="PS50887"/>
    </source>
</evidence>
<dbReference type="SMART" id="SM00267">
    <property type="entry name" value="GGDEF"/>
    <property type="match status" value="1"/>
</dbReference>
<reference evidence="4" key="1">
    <citation type="submission" date="2021-07" db="EMBL/GenBank/DDBJ databases">
        <title>Candidatus Kaistella beijingensis sp. nov. isolated from a municipal wastewater treatment plant is involved in sludge foaming.</title>
        <authorList>
            <person name="Song Y."/>
            <person name="Liu S.-J."/>
        </authorList>
    </citation>
    <scope>NUCLEOTIDE SEQUENCE</scope>
    <source>
        <strain evidence="4">DSM 43998</strain>
    </source>
</reference>
<dbReference type="SUPFAM" id="SSF55785">
    <property type="entry name" value="PYP-like sensor domain (PAS domain)"/>
    <property type="match status" value="1"/>
</dbReference>
<dbReference type="PROSITE" id="PS50887">
    <property type="entry name" value="GGDEF"/>
    <property type="match status" value="1"/>
</dbReference>
<dbReference type="PANTHER" id="PTHR44757">
    <property type="entry name" value="DIGUANYLATE CYCLASE DGCP"/>
    <property type="match status" value="1"/>
</dbReference>
<dbReference type="NCBIfam" id="TIGR00254">
    <property type="entry name" value="GGDEF"/>
    <property type="match status" value="1"/>
</dbReference>
<sequence>MTVGAFDWPTIGQPWTEGERLSDILSAAPLILYAMDLDGVVRMSTGGGLAQLGFTPGELVGRSVFDALTDDRLDSYHRRALTGEQFDVVLEYGERVYETRYAPVRTADGELAGSCGIAVEVTDQVAVQRSLRTLTDVDAVTQLHNRRATEIEVDRMLATGTKLALLLIDLDDFKDVNDTHGHVLGDLVLRHLGRRLRRTAPADALVGRMGGDELVVAVPLDKPDQIAQLAQQLLDVVAGPLQIDLPLALSDGPVDMTITASIGIAFAPRDGTGAGQLMTRADSAMYAAKRSGGATYCFYDNRIDGARRRLTMITRLRRAVADEALYPVFQPVRDLNDNRITGFEALARWHDPELGQVPPTDFIAIAERSPLIDDLFDSILRQSLEAAVTWYVERDGPGRQLAVNIAARQLRDPQLTDRIVTAADRIGHPIGLICAELTETAMMDDEETAHQTLAAMSEAGIGVYIDDFGVGYSNVARLTDLASAGILAGIKVDRRFIADPAEPRTTALLQLFRHMSETFGAEIVIEGIETDEHLEVARRMGYRLGQGWHLGRPVAADLARASIET</sequence>
<dbReference type="Gene3D" id="3.20.20.450">
    <property type="entry name" value="EAL domain"/>
    <property type="match status" value="1"/>
</dbReference>
<dbReference type="InterPro" id="IPR043128">
    <property type="entry name" value="Rev_trsase/Diguanyl_cyclase"/>
</dbReference>
<dbReference type="SUPFAM" id="SSF141868">
    <property type="entry name" value="EAL domain-like"/>
    <property type="match status" value="1"/>
</dbReference>
<evidence type="ECO:0000259" key="1">
    <source>
        <dbReference type="PROSITE" id="PS50112"/>
    </source>
</evidence>
<organism evidence="4 5">
    <name type="scientific">Skermania pinensis</name>
    <dbReference type="NCBI Taxonomy" id="39122"/>
    <lineage>
        <taxon>Bacteria</taxon>
        <taxon>Bacillati</taxon>
        <taxon>Actinomycetota</taxon>
        <taxon>Actinomycetes</taxon>
        <taxon>Mycobacteriales</taxon>
        <taxon>Gordoniaceae</taxon>
        <taxon>Skermania</taxon>
    </lineage>
</organism>
<evidence type="ECO:0000313" key="4">
    <source>
        <dbReference type="EMBL" id="QXQ14021.1"/>
    </source>
</evidence>
<dbReference type="Pfam" id="PF00563">
    <property type="entry name" value="EAL"/>
    <property type="match status" value="1"/>
</dbReference>
<dbReference type="SUPFAM" id="SSF55073">
    <property type="entry name" value="Nucleotide cyclase"/>
    <property type="match status" value="1"/>
</dbReference>
<dbReference type="Gene3D" id="3.30.70.270">
    <property type="match status" value="1"/>
</dbReference>
<keyword evidence="5" id="KW-1185">Reference proteome</keyword>